<feature type="disulfide bond" evidence="5">
    <location>
        <begin position="553"/>
        <end position="580"/>
    </location>
</feature>
<sequence>MLRLWRNALLLAILFSKEVSASPDCGAPEHHPDTRLQDQYVNKNVYSDSDSARYNCATGYYRASGSPTVRCVNGKWTKLKLKCERKSCGSAGDIFNGHFEYEGDALFGDRVTAVCKEGYYLKGNRYRQCQDFGWDGKVPSCEEGAETTCPSPSVANGVKIRGDAAVYLRGQNVTFACNDGFVLRGPPEITCGPYGHWHPATPRCLSSRAVNCDAPPEVAEAVRTGPLEGPFESGTVIGYQCQRGQLIGEREIHCMQDGTWSSPPPQCQIEVAAEVTCPSPSVANGVRSKGDAPVYNQGDSVTFTCNDGFFLKGSQEITCGEDGQWHPDVPKCLSSSANCGAPPDYPNIHLTDEYLSQTDFPLGADVRYTCALGYRALPRRKVISRCLKGKWTPITLKCERKSCGSAGEILNGRYEYKGILFGDTAVAVCNDGYELTGHKYRHCKDKGWDGIAPVCEAVKCPPPPEVADAVMIGQSEEPFVYGTVIAYRCPRGELRGQREIHCTQDGTWSSPPPQCTREVPVEVTCPHPYVANGVRSKGDAHVYNKGHSVTFTCNDGFFLKGSQEITCGPDGRWRPDIPECLRVSAVNCDAPPEVADAVRTGPLEGPFVYGTVIGYQCRQGRLIGEREIHCTRDGTWSSPPPECQRDVPTKITCPNPYVPNGVKIRGDAHVYNQGDSVTFNCNDGFFLKGSQEITCGDDGQWHPNTPSCVSSPGNCGAPPNYTNIHPTDEYLSQTDFPPGADVRYTCALGYRAFLRRRVISRCLKGKWTPITLKCEPKSCGSAGEILNGHFEYTGVMFGDTATAVCKEGYELMGRKYRHCMDKGWDGRVPVCEAVKCTAPPEVANGVMSGQLDEPYLYGAVITYRCRQGQLIGEREIHCTQNGTWSAPPPRCTDVTCANPYVENSMKTGGFGTSYKYKDYVSFTCNVGYNLIGPSKITCGPDGQWIPSLPQCEAVTCDDPEANGFQVFHDVLLSHVMSQKLILP</sequence>
<feature type="domain" description="Sushi" evidence="7">
    <location>
        <begin position="523"/>
        <end position="582"/>
    </location>
</feature>
<comment type="caution">
    <text evidence="5">Lacks conserved residue(s) required for the propagation of feature annotation.</text>
</comment>
<dbReference type="AlphaFoldDB" id="A0A9D3PZU9"/>
<evidence type="ECO:0000256" key="5">
    <source>
        <dbReference type="PROSITE-ProRule" id="PRU00302"/>
    </source>
</evidence>
<dbReference type="InterPro" id="IPR051277">
    <property type="entry name" value="SEZ6_CSMD_C4BPB_Regulators"/>
</dbReference>
<accession>A0A9D3PZU9</accession>
<feature type="domain" description="Sushi" evidence="7">
    <location>
        <begin position="458"/>
        <end position="517"/>
    </location>
</feature>
<evidence type="ECO:0000256" key="1">
    <source>
        <dbReference type="ARBA" id="ARBA00022659"/>
    </source>
</evidence>
<reference evidence="8" key="1">
    <citation type="submission" date="2021-01" db="EMBL/GenBank/DDBJ databases">
        <authorList>
            <person name="Zahm M."/>
            <person name="Roques C."/>
            <person name="Cabau C."/>
            <person name="Klopp C."/>
            <person name="Donnadieu C."/>
            <person name="Jouanno E."/>
            <person name="Lampietro C."/>
            <person name="Louis A."/>
            <person name="Herpin A."/>
            <person name="Echchiki A."/>
            <person name="Berthelot C."/>
            <person name="Parey E."/>
            <person name="Roest-Crollius H."/>
            <person name="Braasch I."/>
            <person name="Postlethwait J."/>
            <person name="Bobe J."/>
            <person name="Montfort J."/>
            <person name="Bouchez O."/>
            <person name="Begum T."/>
            <person name="Mejri S."/>
            <person name="Adams A."/>
            <person name="Chen W.-J."/>
            <person name="Guiguen Y."/>
        </authorList>
    </citation>
    <scope>NUCLEOTIDE SEQUENCE</scope>
    <source>
        <strain evidence="8">YG-15Mar2019-1</strain>
        <tissue evidence="8">Brain</tissue>
    </source>
</reference>
<feature type="domain" description="Sushi" evidence="7">
    <location>
        <begin position="777"/>
        <end position="833"/>
    </location>
</feature>
<dbReference type="PANTHER" id="PTHR45656">
    <property type="entry name" value="PROTEIN CBR-CLEC-78"/>
    <property type="match status" value="1"/>
</dbReference>
<feature type="disulfide bond" evidence="5">
    <location>
        <begin position="305"/>
        <end position="332"/>
    </location>
</feature>
<feature type="domain" description="Sushi" evidence="7">
    <location>
        <begin position="86"/>
        <end position="143"/>
    </location>
</feature>
<feature type="disulfide bond" evidence="5">
    <location>
        <begin position="177"/>
        <end position="204"/>
    </location>
</feature>
<evidence type="ECO:0000256" key="2">
    <source>
        <dbReference type="ARBA" id="ARBA00022729"/>
    </source>
</evidence>
<feature type="domain" description="Sushi" evidence="7">
    <location>
        <begin position="275"/>
        <end position="334"/>
    </location>
</feature>
<name>A0A9D3PZU9_MEGAT</name>
<keyword evidence="1 5" id="KW-0768">Sushi</keyword>
<dbReference type="EMBL" id="JAFDVH010000008">
    <property type="protein sequence ID" value="KAG7472103.1"/>
    <property type="molecule type" value="Genomic_DNA"/>
</dbReference>
<dbReference type="PANTHER" id="PTHR45656:SF4">
    <property type="entry name" value="PROTEIN CBR-CLEC-78"/>
    <property type="match status" value="1"/>
</dbReference>
<gene>
    <name evidence="8" type="ORF">MATL_G00105040</name>
</gene>
<feature type="domain" description="Sushi" evidence="7">
    <location>
        <begin position="23"/>
        <end position="85"/>
    </location>
</feature>
<organism evidence="8 9">
    <name type="scientific">Megalops atlanticus</name>
    <name type="common">Tarpon</name>
    <name type="synonym">Clupea gigantea</name>
    <dbReference type="NCBI Taxonomy" id="7932"/>
    <lineage>
        <taxon>Eukaryota</taxon>
        <taxon>Metazoa</taxon>
        <taxon>Chordata</taxon>
        <taxon>Craniata</taxon>
        <taxon>Vertebrata</taxon>
        <taxon>Euteleostomi</taxon>
        <taxon>Actinopterygii</taxon>
        <taxon>Neopterygii</taxon>
        <taxon>Teleostei</taxon>
        <taxon>Elopiformes</taxon>
        <taxon>Megalopidae</taxon>
        <taxon>Megalops</taxon>
    </lineage>
</organism>
<dbReference type="PROSITE" id="PS50923">
    <property type="entry name" value="SUSHI"/>
    <property type="match status" value="15"/>
</dbReference>
<dbReference type="InterPro" id="IPR035976">
    <property type="entry name" value="Sushi/SCR/CCP_sf"/>
</dbReference>
<feature type="domain" description="Sushi" evidence="7">
    <location>
        <begin position="401"/>
        <end position="457"/>
    </location>
</feature>
<dbReference type="Pfam" id="PF00084">
    <property type="entry name" value="Sushi"/>
    <property type="match status" value="15"/>
</dbReference>
<comment type="caution">
    <text evidence="8">The sequence shown here is derived from an EMBL/GenBank/DDBJ whole genome shotgun (WGS) entry which is preliminary data.</text>
</comment>
<feature type="domain" description="Sushi" evidence="7">
    <location>
        <begin position="834"/>
        <end position="893"/>
    </location>
</feature>
<feature type="chain" id="PRO_5038963512" description="Sushi domain-containing protein" evidence="6">
    <location>
        <begin position="22"/>
        <end position="983"/>
    </location>
</feature>
<feature type="domain" description="Sushi" evidence="7">
    <location>
        <begin position="713"/>
        <end position="776"/>
    </location>
</feature>
<proteinExistence type="predicted"/>
<evidence type="ECO:0000313" key="8">
    <source>
        <dbReference type="EMBL" id="KAG7472103.1"/>
    </source>
</evidence>
<feature type="domain" description="Sushi" evidence="7">
    <location>
        <begin position="147"/>
        <end position="206"/>
    </location>
</feature>
<dbReference type="SMART" id="SM00032">
    <property type="entry name" value="CCP"/>
    <property type="match status" value="15"/>
</dbReference>
<feature type="domain" description="Sushi" evidence="7">
    <location>
        <begin position="651"/>
        <end position="710"/>
    </location>
</feature>
<feature type="disulfide bond" evidence="5">
    <location>
        <begin position="924"/>
        <end position="951"/>
    </location>
</feature>
<keyword evidence="3" id="KW-0677">Repeat</keyword>
<dbReference type="CDD" id="cd00033">
    <property type="entry name" value="CCP"/>
    <property type="match status" value="15"/>
</dbReference>
<feature type="domain" description="Sushi" evidence="7">
    <location>
        <begin position="894"/>
        <end position="953"/>
    </location>
</feature>
<protein>
    <recommendedName>
        <fullName evidence="7">Sushi domain-containing protein</fullName>
    </recommendedName>
</protein>
<feature type="domain" description="Sushi" evidence="7">
    <location>
        <begin position="586"/>
        <end position="645"/>
    </location>
</feature>
<keyword evidence="9" id="KW-1185">Reference proteome</keyword>
<evidence type="ECO:0000256" key="6">
    <source>
        <dbReference type="SAM" id="SignalP"/>
    </source>
</evidence>
<keyword evidence="2 6" id="KW-0732">Signal</keyword>
<feature type="disulfide bond" evidence="5">
    <location>
        <begin position="681"/>
        <end position="708"/>
    </location>
</feature>
<dbReference type="InterPro" id="IPR000436">
    <property type="entry name" value="Sushi_SCR_CCP_dom"/>
</dbReference>
<dbReference type="Gene3D" id="2.10.70.10">
    <property type="entry name" value="Complement Module, domain 1"/>
    <property type="match status" value="15"/>
</dbReference>
<evidence type="ECO:0000256" key="4">
    <source>
        <dbReference type="ARBA" id="ARBA00023157"/>
    </source>
</evidence>
<feature type="signal peptide" evidence="6">
    <location>
        <begin position="1"/>
        <end position="21"/>
    </location>
</feature>
<feature type="disulfide bond" evidence="5">
    <location>
        <begin position="56"/>
        <end position="83"/>
    </location>
</feature>
<evidence type="ECO:0000313" key="9">
    <source>
        <dbReference type="Proteomes" id="UP001046870"/>
    </source>
</evidence>
<feature type="domain" description="Sushi" evidence="7">
    <location>
        <begin position="210"/>
        <end position="269"/>
    </location>
</feature>
<dbReference type="SUPFAM" id="SSF57535">
    <property type="entry name" value="Complement control module/SCR domain"/>
    <property type="match status" value="15"/>
</dbReference>
<dbReference type="FunFam" id="2.10.70.10:FF:000014">
    <property type="entry name" value="Membrane cofactor protein"/>
    <property type="match status" value="5"/>
</dbReference>
<dbReference type="Proteomes" id="UP001046870">
    <property type="component" value="Chromosome 8"/>
</dbReference>
<keyword evidence="4 5" id="KW-1015">Disulfide bond</keyword>
<dbReference type="OrthoDB" id="6127264at2759"/>
<evidence type="ECO:0000256" key="3">
    <source>
        <dbReference type="ARBA" id="ARBA00022737"/>
    </source>
</evidence>
<evidence type="ECO:0000259" key="7">
    <source>
        <dbReference type="PROSITE" id="PS50923"/>
    </source>
</evidence>
<feature type="domain" description="Sushi" evidence="7">
    <location>
        <begin position="337"/>
        <end position="400"/>
    </location>
</feature>